<keyword evidence="3" id="KW-0378">Hydrolase</keyword>
<dbReference type="InterPro" id="IPR032466">
    <property type="entry name" value="Metal_Hydrolase"/>
</dbReference>
<dbReference type="InterPro" id="IPR032465">
    <property type="entry name" value="ACMSD"/>
</dbReference>
<dbReference type="Proteomes" id="UP000462152">
    <property type="component" value="Unassembled WGS sequence"/>
</dbReference>
<dbReference type="GO" id="GO:0016787">
    <property type="term" value="F:hydrolase activity"/>
    <property type="evidence" value="ECO:0007669"/>
    <property type="project" value="UniProtKB-KW"/>
</dbReference>
<dbReference type="GO" id="GO:0005829">
    <property type="term" value="C:cytosol"/>
    <property type="evidence" value="ECO:0007669"/>
    <property type="project" value="TreeGrafter"/>
</dbReference>
<sequence>MKLITLEEHYMSPEVARATGPEIARISPGFAEAFSGEGGGPGSPDVEALGDLGDKRLADMDAYGIDVQVLSGLNAQHLPSDVAPDLARATNDRLAAAMNRHPDRFAGFASVPTSAPDRAGDELRRAVGDLGMSGTLVFGRTEGRFLSDPRFEGLLAAAEETGAPVYLHPSPAPLATTEENYGGLSEVVTTRLQTAAWGWHQETAVHFMHLVLSGVFDRHPDLKLILGHWGEMIPFFLERLDEMLPTRITGVERSFTEYMRENVWITPSGMFTQANLQYCVETIGADRIMYSVDYPFVRMDGAQEFLSEARLDDSQKEAIAHGTAERVLPNLVV</sequence>
<evidence type="ECO:0000313" key="4">
    <source>
        <dbReference type="Proteomes" id="UP000462152"/>
    </source>
</evidence>
<dbReference type="AlphaFoldDB" id="A0A7K1LKH0"/>
<name>A0A7K1LKH0_9MICC</name>
<dbReference type="EMBL" id="WOGT01000007">
    <property type="protein sequence ID" value="MUN55620.1"/>
    <property type="molecule type" value="Genomic_DNA"/>
</dbReference>
<accession>A0A7K1LKH0</accession>
<protein>
    <submittedName>
        <fullName evidence="3">Amidohydrolase family protein</fullName>
    </submittedName>
</protein>
<evidence type="ECO:0000313" key="3">
    <source>
        <dbReference type="EMBL" id="MUN55620.1"/>
    </source>
</evidence>
<dbReference type="PANTHER" id="PTHR21240:SF30">
    <property type="entry name" value="AMIDOHYDROLASE-RELATED DOMAIN-CONTAINING PROTEIN-RELATED"/>
    <property type="match status" value="1"/>
</dbReference>
<dbReference type="Gene3D" id="3.20.20.140">
    <property type="entry name" value="Metal-dependent hydrolases"/>
    <property type="match status" value="1"/>
</dbReference>
<keyword evidence="1" id="KW-0456">Lyase</keyword>
<organism evidence="3 4">
    <name type="scientific">Rothia koreensis</name>
    <dbReference type="NCBI Taxonomy" id="592378"/>
    <lineage>
        <taxon>Bacteria</taxon>
        <taxon>Bacillati</taxon>
        <taxon>Actinomycetota</taxon>
        <taxon>Actinomycetes</taxon>
        <taxon>Micrococcales</taxon>
        <taxon>Micrococcaceae</taxon>
        <taxon>Rothia</taxon>
    </lineage>
</organism>
<proteinExistence type="predicted"/>
<comment type="caution">
    <text evidence="3">The sequence shown here is derived from an EMBL/GenBank/DDBJ whole genome shotgun (WGS) entry which is preliminary data.</text>
</comment>
<dbReference type="GO" id="GO:0019748">
    <property type="term" value="P:secondary metabolic process"/>
    <property type="evidence" value="ECO:0007669"/>
    <property type="project" value="TreeGrafter"/>
</dbReference>
<dbReference type="PANTHER" id="PTHR21240">
    <property type="entry name" value="2-AMINO-3-CARBOXYLMUCONATE-6-SEMIALDEHYDE DECARBOXYLASE"/>
    <property type="match status" value="1"/>
</dbReference>
<evidence type="ECO:0000256" key="1">
    <source>
        <dbReference type="ARBA" id="ARBA00023239"/>
    </source>
</evidence>
<dbReference type="Pfam" id="PF04909">
    <property type="entry name" value="Amidohydro_2"/>
    <property type="match status" value="1"/>
</dbReference>
<keyword evidence="4" id="KW-1185">Reference proteome</keyword>
<reference evidence="3 4" key="1">
    <citation type="submission" date="2019-12" db="EMBL/GenBank/DDBJ databases">
        <authorList>
            <person name="Li J."/>
            <person name="Shi Y."/>
            <person name="Xu G."/>
            <person name="Xiao D."/>
            <person name="Ran X."/>
        </authorList>
    </citation>
    <scope>NUCLEOTIDE SEQUENCE [LARGE SCALE GENOMIC DNA]</scope>
    <source>
        <strain evidence="3 4">JCM 15915</strain>
    </source>
</reference>
<feature type="domain" description="Amidohydrolase-related" evidence="2">
    <location>
        <begin position="58"/>
        <end position="329"/>
    </location>
</feature>
<dbReference type="InterPro" id="IPR006680">
    <property type="entry name" value="Amidohydro-rel"/>
</dbReference>
<evidence type="ECO:0000259" key="2">
    <source>
        <dbReference type="Pfam" id="PF04909"/>
    </source>
</evidence>
<dbReference type="GO" id="GO:0016831">
    <property type="term" value="F:carboxy-lyase activity"/>
    <property type="evidence" value="ECO:0007669"/>
    <property type="project" value="InterPro"/>
</dbReference>
<dbReference type="SUPFAM" id="SSF51556">
    <property type="entry name" value="Metallo-dependent hydrolases"/>
    <property type="match status" value="1"/>
</dbReference>
<dbReference type="OrthoDB" id="8673173at2"/>
<gene>
    <name evidence="3" type="ORF">GMA10_10420</name>
</gene>